<dbReference type="PANTHER" id="PTHR30096:SF0">
    <property type="entry name" value="4,5-DOPA DIOXYGENASE EXTRADIOL-LIKE PROTEIN"/>
    <property type="match status" value="1"/>
</dbReference>
<dbReference type="GO" id="GO:0008270">
    <property type="term" value="F:zinc ion binding"/>
    <property type="evidence" value="ECO:0007669"/>
    <property type="project" value="InterPro"/>
</dbReference>
<gene>
    <name evidence="8" type="ORF">CFAM422_010501</name>
</gene>
<keyword evidence="8" id="KW-0223">Dioxygenase</keyword>
<organism evidence="8 9">
    <name type="scientific">Trichoderma lentiforme</name>
    <dbReference type="NCBI Taxonomy" id="1567552"/>
    <lineage>
        <taxon>Eukaryota</taxon>
        <taxon>Fungi</taxon>
        <taxon>Dikarya</taxon>
        <taxon>Ascomycota</taxon>
        <taxon>Pezizomycotina</taxon>
        <taxon>Sordariomycetes</taxon>
        <taxon>Hypocreomycetidae</taxon>
        <taxon>Hypocreales</taxon>
        <taxon>Hypocreaceae</taxon>
        <taxon>Trichoderma</taxon>
    </lineage>
</organism>
<evidence type="ECO:0000256" key="4">
    <source>
        <dbReference type="ARBA" id="ARBA00022833"/>
    </source>
</evidence>
<feature type="domain" description="Extradiol ring-cleavage dioxygenase class III enzyme subunit B" evidence="6">
    <location>
        <begin position="985"/>
        <end position="1238"/>
    </location>
</feature>
<dbReference type="GO" id="GO:0016702">
    <property type="term" value="F:oxidoreductase activity, acting on single donors with incorporation of molecular oxygen, incorporation of two atoms of oxygen"/>
    <property type="evidence" value="ECO:0007669"/>
    <property type="project" value="UniProtKB-ARBA"/>
</dbReference>
<evidence type="ECO:0000313" key="9">
    <source>
        <dbReference type="Proteomes" id="UP000801864"/>
    </source>
</evidence>
<dbReference type="InterPro" id="IPR011059">
    <property type="entry name" value="Metal-dep_hydrolase_composite"/>
</dbReference>
<dbReference type="Gene3D" id="3.20.20.140">
    <property type="entry name" value="Metal-dependent hydrolases"/>
    <property type="match status" value="2"/>
</dbReference>
<keyword evidence="9" id="KW-1185">Reference proteome</keyword>
<dbReference type="SUPFAM" id="SSF51556">
    <property type="entry name" value="Metallo-dependent hydrolases"/>
    <property type="match status" value="1"/>
</dbReference>
<dbReference type="SUPFAM" id="SSF51338">
    <property type="entry name" value="Composite domain of metallo-dependent hydrolases"/>
    <property type="match status" value="1"/>
</dbReference>
<name>A0A9P4X842_9HYPO</name>
<evidence type="ECO:0000256" key="5">
    <source>
        <dbReference type="ARBA" id="ARBA00023002"/>
    </source>
</evidence>
<dbReference type="GO" id="GO:0008198">
    <property type="term" value="F:ferrous iron binding"/>
    <property type="evidence" value="ECO:0007669"/>
    <property type="project" value="InterPro"/>
</dbReference>
<dbReference type="InterPro" id="IPR013108">
    <property type="entry name" value="Amidohydro_3"/>
</dbReference>
<dbReference type="SUPFAM" id="SSF53213">
    <property type="entry name" value="LigB-like"/>
    <property type="match status" value="1"/>
</dbReference>
<keyword evidence="3" id="KW-0479">Metal-binding</keyword>
<keyword evidence="4" id="KW-0862">Zinc</keyword>
<evidence type="ECO:0000313" key="8">
    <source>
        <dbReference type="EMBL" id="KAF3062987.1"/>
    </source>
</evidence>
<comment type="caution">
    <text evidence="8">The sequence shown here is derived from an EMBL/GenBank/DDBJ whole genome shotgun (WGS) entry which is preliminary data.</text>
</comment>
<accession>A0A9P4X842</accession>
<evidence type="ECO:0000256" key="2">
    <source>
        <dbReference type="ARBA" id="ARBA00007581"/>
    </source>
</evidence>
<dbReference type="InterPro" id="IPR004183">
    <property type="entry name" value="Xdiol_dOase_suB"/>
</dbReference>
<dbReference type="Gene3D" id="3.40.830.10">
    <property type="entry name" value="LigB-like"/>
    <property type="match status" value="1"/>
</dbReference>
<evidence type="ECO:0000259" key="6">
    <source>
        <dbReference type="Pfam" id="PF02900"/>
    </source>
</evidence>
<evidence type="ECO:0000256" key="1">
    <source>
        <dbReference type="ARBA" id="ARBA00001947"/>
    </source>
</evidence>
<evidence type="ECO:0000259" key="7">
    <source>
        <dbReference type="Pfam" id="PF07969"/>
    </source>
</evidence>
<reference evidence="8 9" key="1">
    <citation type="submission" date="2018-06" db="EMBL/GenBank/DDBJ databases">
        <title>Genome analysis of cellulolytic fungus Trichoderma lentiforme CFAM-422.</title>
        <authorList>
            <person name="Steindorff A.S."/>
            <person name="Formighieri E.F."/>
            <person name="Midorikawa G.E.O."/>
            <person name="Tamietti M.S."/>
            <person name="Ramos E.Z."/>
            <person name="Silva A.S."/>
            <person name="Bon E.P.S."/>
            <person name="Mendes T.D."/>
            <person name="Damaso M.C.T."/>
            <person name="Favaro L.C.L."/>
        </authorList>
    </citation>
    <scope>NUCLEOTIDE SEQUENCE [LARGE SCALE GENOMIC DNA]</scope>
    <source>
        <strain evidence="8 9">CFAM-422</strain>
    </source>
</reference>
<proteinExistence type="inferred from homology"/>
<dbReference type="InterPro" id="IPR032466">
    <property type="entry name" value="Metal_Hydrolase"/>
</dbReference>
<dbReference type="CDD" id="cd07363">
    <property type="entry name" value="45_DOPA_Dioxygenase"/>
    <property type="match status" value="1"/>
</dbReference>
<dbReference type="InterPro" id="IPR014436">
    <property type="entry name" value="Extradiol_dOase_DODA"/>
</dbReference>
<comment type="similarity">
    <text evidence="2">Belongs to the DODA-type extradiol aromatic ring-opening dioxygenase family.</text>
</comment>
<dbReference type="Pfam" id="PF07969">
    <property type="entry name" value="Amidohydro_3"/>
    <property type="match status" value="1"/>
</dbReference>
<dbReference type="Proteomes" id="UP000801864">
    <property type="component" value="Unassembled WGS sequence"/>
</dbReference>
<dbReference type="AlphaFoldDB" id="A0A9P4X842"/>
<evidence type="ECO:0000256" key="3">
    <source>
        <dbReference type="ARBA" id="ARBA00022723"/>
    </source>
</evidence>
<keyword evidence="5" id="KW-0560">Oxidoreductase</keyword>
<comment type="cofactor">
    <cofactor evidence="1">
        <name>Zn(2+)</name>
        <dbReference type="ChEBI" id="CHEBI:29105"/>
    </cofactor>
</comment>
<feature type="domain" description="Amidohydrolase 3" evidence="7">
    <location>
        <begin position="468"/>
        <end position="524"/>
    </location>
</feature>
<sequence>MDEKAHLPPYSASELPLPASGNAHFRARRAGFRRSRVLKLFAATCLTLLVARQWKQIWREDAKGPLLSLDKLNDDLQTCQKLRHKPQDPIGLGRDKNARWIEGGKPTLIKNATIWIGEPVEGTSEADARAGKGWEWIQGDVLLEYGLIKQVGSHISSRALPQDTQIFDAAGRQLTTGIIDMHSHAGVDSLPYLRGYADTNEVSDDITPWARSIDAFYPLDPQIEVIKSGGVTTSLILPGSGNSMGGEAYPIKHAVGPKDGRKEFSAQDMLADPDRNWRYMKMACGENPKRVHGGIDKRPASRMGESYNFRHAFEEARALIQRQDDWCDKADAIGVENMDEYLPQVLHWESLAAALRGQVHINTHCYTLPDLEAMVDHSNEFKFAIRAFHHAHQTYLATEILKRTWGGRPPASALFADNMYYKTEAFVASEHAGKYLYDANLTTVYVSDNPVLNAQHVLFEAAKGYHYGLPYHAALSAVTSAPAELLGFGKRLGKVKPGFDADIVVWDSDPLSVGATPAQVWIDGTAQFENPVELSKSTVGPIVPNEALADIIEEPTEIQDVVFHGITKVLLSDDEILESNDKPLDVFVSGGKIACIGPCSSEYDAAAKAAKVHVELSNGYLTNSFTGVAGTIGLNDIDGEDVTDNGPNPVAFSRAVDGLRLDSKKLNVAAKYGVTKGISAPKLLGGKSHHGTSAGFLTAARTVAEKGAIFDADLAVHYTLDLSSRSLGSYSQLFGLLRSKLLAAASKDKPAEDPFSELANLQKVIAGKTVLALTIDNADGIATALRIKSEVEELTNSKIKLAILGGSESHLVATELAAAKVGVILLPLQAHPTNWDQRRSLPGAPLSNGTTIDYLLDAGVTVAIGLPEDWYVRDLGFEAGTAYHNGNGRLTEKSALDLVSVNVHKILGGKLPEAQTKGHFIVSEGSPLEIGSRIKAVGAGRDKVAVFQLFALVGRLVVLGILFRYASTYFLGRKATMTVAPVIALSHGGGPLPILGDPSHKDIVYSLKNRVPKILKLGTPEQPRAIVLVTAHWSTKNPTISSAESHELYYDYYNFPKAAYSLKYPASGQPEVAREVKAALEEQGLASVLDGERGWDHGVFVPMLLVNPDANVPIVQVSVLESEDPEKHLRMGAALSKLRQNNIAVVGSGFASLHNFQAYSELRSGSPAKVNEWKNKINQWNGALTQAVGAESKEERWRRVSGWRQLPHANDMHPPMRGEHFMPLIVCAGAALEGEKAGVYEDTYMGSGINTYYWGAETVA</sequence>
<dbReference type="EMBL" id="QLNT01000020">
    <property type="protein sequence ID" value="KAF3062987.1"/>
    <property type="molecule type" value="Genomic_DNA"/>
</dbReference>
<dbReference type="CDD" id="cd01309">
    <property type="entry name" value="Met_dep_hydrolase_C"/>
    <property type="match status" value="1"/>
</dbReference>
<dbReference type="PANTHER" id="PTHR30096">
    <property type="entry name" value="4,5-DOPA DIOXYGENASE EXTRADIOL-LIKE PROTEIN"/>
    <property type="match status" value="1"/>
</dbReference>
<dbReference type="GO" id="GO:0016810">
    <property type="term" value="F:hydrolase activity, acting on carbon-nitrogen (but not peptide) bonds"/>
    <property type="evidence" value="ECO:0007669"/>
    <property type="project" value="InterPro"/>
</dbReference>
<dbReference type="Pfam" id="PF02900">
    <property type="entry name" value="LigB"/>
    <property type="match status" value="1"/>
</dbReference>
<protein>
    <submittedName>
        <fullName evidence="8">4,5-DOPA dioxygenase extradiol</fullName>
    </submittedName>
</protein>